<keyword evidence="3" id="KW-1185">Reference proteome</keyword>
<comment type="caution">
    <text evidence="2">The sequence shown here is derived from an EMBL/GenBank/DDBJ whole genome shotgun (WGS) entry which is preliminary data.</text>
</comment>
<dbReference type="InterPro" id="IPR052752">
    <property type="entry name" value="NACHT-WD_repeat"/>
</dbReference>
<dbReference type="EMBL" id="JAIWYP010000033">
    <property type="protein sequence ID" value="KAH3691592.1"/>
    <property type="molecule type" value="Genomic_DNA"/>
</dbReference>
<name>A0A9D4IUB6_DREPO</name>
<gene>
    <name evidence="2" type="ORF">DPMN_162428</name>
    <name evidence="1" type="ORF">DPMN_190946</name>
</gene>
<accession>A0A9D4IUB6</accession>
<reference evidence="2" key="2">
    <citation type="submission" date="2020-11" db="EMBL/GenBank/DDBJ databases">
        <authorList>
            <person name="McCartney M.A."/>
            <person name="Auch B."/>
            <person name="Kono T."/>
            <person name="Mallez S."/>
            <person name="Becker A."/>
            <person name="Gohl D.M."/>
            <person name="Silverstein K.A.T."/>
            <person name="Koren S."/>
            <person name="Bechman K.B."/>
            <person name="Herman A."/>
            <person name="Abrahante J.E."/>
            <person name="Garbe J."/>
        </authorList>
    </citation>
    <scope>NUCLEOTIDE SEQUENCE</scope>
    <source>
        <strain evidence="2">Duluth1</strain>
        <tissue evidence="2">Whole animal</tissue>
    </source>
</reference>
<dbReference type="PANTHER" id="PTHR19871:SF14">
    <property type="entry name" value="DUF4062 DOMAIN-CONTAINING PROTEIN"/>
    <property type="match status" value="1"/>
</dbReference>
<evidence type="ECO:0000313" key="2">
    <source>
        <dbReference type="EMBL" id="KAH3784473.1"/>
    </source>
</evidence>
<evidence type="ECO:0000313" key="1">
    <source>
        <dbReference type="EMBL" id="KAH3691592.1"/>
    </source>
</evidence>
<organism evidence="2 3">
    <name type="scientific">Dreissena polymorpha</name>
    <name type="common">Zebra mussel</name>
    <name type="synonym">Mytilus polymorpha</name>
    <dbReference type="NCBI Taxonomy" id="45954"/>
    <lineage>
        <taxon>Eukaryota</taxon>
        <taxon>Metazoa</taxon>
        <taxon>Spiralia</taxon>
        <taxon>Lophotrochozoa</taxon>
        <taxon>Mollusca</taxon>
        <taxon>Bivalvia</taxon>
        <taxon>Autobranchia</taxon>
        <taxon>Heteroconchia</taxon>
        <taxon>Euheterodonta</taxon>
        <taxon>Imparidentia</taxon>
        <taxon>Neoheterodontei</taxon>
        <taxon>Myida</taxon>
        <taxon>Dreissenoidea</taxon>
        <taxon>Dreissenidae</taxon>
        <taxon>Dreissena</taxon>
    </lineage>
</organism>
<protein>
    <submittedName>
        <fullName evidence="2">Uncharacterized protein</fullName>
    </submittedName>
</protein>
<dbReference type="Proteomes" id="UP000828390">
    <property type="component" value="Unassembled WGS sequence"/>
</dbReference>
<proteinExistence type="predicted"/>
<sequence length="104" mass="11192">MIVVSTLSRIGKAHSRSSHNAAPGAETTSASYVWQVVDMRWGVRDEATDDHTGTNLCLKKLGLYQQLSTGPSFVIRTSGPWSLRPIGFVLMSLDLGKTGLNACA</sequence>
<dbReference type="AlphaFoldDB" id="A0A9D4IUB6"/>
<dbReference type="EMBL" id="JAIWYP010000008">
    <property type="protein sequence ID" value="KAH3784473.1"/>
    <property type="molecule type" value="Genomic_DNA"/>
</dbReference>
<dbReference type="PANTHER" id="PTHR19871">
    <property type="entry name" value="BETA TRANSDUCIN-RELATED PROTEIN"/>
    <property type="match status" value="1"/>
</dbReference>
<reference evidence="2" key="1">
    <citation type="journal article" date="2019" name="bioRxiv">
        <title>The Genome of the Zebra Mussel, Dreissena polymorpha: A Resource for Invasive Species Research.</title>
        <authorList>
            <person name="McCartney M.A."/>
            <person name="Auch B."/>
            <person name="Kono T."/>
            <person name="Mallez S."/>
            <person name="Zhang Y."/>
            <person name="Obille A."/>
            <person name="Becker A."/>
            <person name="Abrahante J.E."/>
            <person name="Garbe J."/>
            <person name="Badalamenti J.P."/>
            <person name="Herman A."/>
            <person name="Mangelson H."/>
            <person name="Liachko I."/>
            <person name="Sullivan S."/>
            <person name="Sone E.D."/>
            <person name="Koren S."/>
            <person name="Silverstein K.A.T."/>
            <person name="Beckman K.B."/>
            <person name="Gohl D.M."/>
        </authorList>
    </citation>
    <scope>NUCLEOTIDE SEQUENCE</scope>
    <source>
        <strain evidence="2">Duluth1</strain>
        <tissue evidence="2">Whole animal</tissue>
    </source>
</reference>
<evidence type="ECO:0000313" key="3">
    <source>
        <dbReference type="Proteomes" id="UP000828390"/>
    </source>
</evidence>